<feature type="domain" description="DUF58" evidence="2">
    <location>
        <begin position="207"/>
        <end position="360"/>
    </location>
</feature>
<keyword evidence="1" id="KW-0472">Membrane</keyword>
<feature type="transmembrane region" description="Helical" evidence="1">
    <location>
        <begin position="36"/>
        <end position="56"/>
    </location>
</feature>
<protein>
    <submittedName>
        <fullName evidence="3">DUF58 domain-containing protein</fullName>
    </submittedName>
</protein>
<reference evidence="3 4" key="1">
    <citation type="submission" date="2018-03" db="EMBL/GenBank/DDBJ databases">
        <title>Alkalicoccus saliphilus sp. nov., isolated from a mineral pool.</title>
        <authorList>
            <person name="Zhao B."/>
        </authorList>
    </citation>
    <scope>NUCLEOTIDE SEQUENCE [LARGE SCALE GENOMIC DNA]</scope>
    <source>
        <strain evidence="3 4">6AG</strain>
    </source>
</reference>
<evidence type="ECO:0000313" key="4">
    <source>
        <dbReference type="Proteomes" id="UP000240509"/>
    </source>
</evidence>
<dbReference type="OrthoDB" id="140416at2"/>
<dbReference type="PANTHER" id="PTHR34351:SF2">
    <property type="entry name" value="DUF58 DOMAIN-CONTAINING PROTEIN"/>
    <property type="match status" value="1"/>
</dbReference>
<comment type="caution">
    <text evidence="3">The sequence shown here is derived from an EMBL/GenBank/DDBJ whole genome shotgun (WGS) entry which is preliminary data.</text>
</comment>
<dbReference type="EMBL" id="PZJJ01000009">
    <property type="protein sequence ID" value="PTL39185.1"/>
    <property type="molecule type" value="Genomic_DNA"/>
</dbReference>
<sequence length="411" mass="46711">MKVIWSWTKRIAKVTAAAGIIAGLFSYAMFQGNFVSWFLFYSVMTMILLMLLYALIPLGRFHVERRSGEGALPSGAELTTEIRIERKWLFPFLYLAVEDVTEEKLTKQLPYEASRMIFYPTTKKELVYGYTIPHLKRGKYHFYGVKLSTSDMFGFIHKEKFVSIPAELLVYPKYHVIDQWNAYEKQDEEASFSFKDYLEDQTSLSGAREYVPGDKMTSMDWKASARAGRLMTKEFEDYAGQNFLVVLNNRMPGSSFAVSDAYEKGIELVASILMFASKEHLQMSFISCGSGVKRFPSGAGGESQKAVITYLAQTAPAGTGSFYSEIKQCEADLPSGVTLVFVSLELTDEIMERIKVLLSRKIRIFFALMDKGKEVDAWEHKRLKELRRTGAEAYVISEGKWSKDTFMNKGG</sequence>
<evidence type="ECO:0000259" key="2">
    <source>
        <dbReference type="Pfam" id="PF01882"/>
    </source>
</evidence>
<dbReference type="Proteomes" id="UP000240509">
    <property type="component" value="Unassembled WGS sequence"/>
</dbReference>
<keyword evidence="1" id="KW-0812">Transmembrane</keyword>
<dbReference type="AlphaFoldDB" id="A0A2T4U756"/>
<keyword evidence="1" id="KW-1133">Transmembrane helix</keyword>
<dbReference type="Pfam" id="PF01882">
    <property type="entry name" value="DUF58"/>
    <property type="match status" value="1"/>
</dbReference>
<keyword evidence="4" id="KW-1185">Reference proteome</keyword>
<evidence type="ECO:0000256" key="1">
    <source>
        <dbReference type="SAM" id="Phobius"/>
    </source>
</evidence>
<name>A0A2T4U756_9BACI</name>
<gene>
    <name evidence="3" type="ORF">C6Y45_07270</name>
</gene>
<dbReference type="PANTHER" id="PTHR34351">
    <property type="entry name" value="SLR1927 PROTEIN-RELATED"/>
    <property type="match status" value="1"/>
</dbReference>
<dbReference type="InterPro" id="IPR002881">
    <property type="entry name" value="DUF58"/>
</dbReference>
<organism evidence="3 4">
    <name type="scientific">Alkalicoccus saliphilus</name>
    <dbReference type="NCBI Taxonomy" id="200989"/>
    <lineage>
        <taxon>Bacteria</taxon>
        <taxon>Bacillati</taxon>
        <taxon>Bacillota</taxon>
        <taxon>Bacilli</taxon>
        <taxon>Bacillales</taxon>
        <taxon>Bacillaceae</taxon>
        <taxon>Alkalicoccus</taxon>
    </lineage>
</organism>
<proteinExistence type="predicted"/>
<evidence type="ECO:0000313" key="3">
    <source>
        <dbReference type="EMBL" id="PTL39185.1"/>
    </source>
</evidence>
<accession>A0A2T4U756</accession>
<dbReference type="RefSeq" id="WP_107584572.1">
    <property type="nucleotide sequence ID" value="NZ_PZJJ01000009.1"/>
</dbReference>